<dbReference type="SUPFAM" id="SSF53335">
    <property type="entry name" value="S-adenosyl-L-methionine-dependent methyltransferases"/>
    <property type="match status" value="1"/>
</dbReference>
<sequence length="197" mass="22006">MKNEWDEYAQNWDIDPSVSLYANKVFTQLNRIVDIKEKTILDFGCGTGALTQLMSPIADNITAIDPSSEMIKKLAQKKLKNVATISDYLSENLILQYPALNNQFDIIVASSVCGFVPEYEVTLGLLKSLLKNDGLFVQWDWLSEEDNATTGLTELRVKNAFEAIDFNIKELSSPFIMQSEKGSMPVLMAVGENAVKN</sequence>
<dbReference type="PANTHER" id="PTHR43861">
    <property type="entry name" value="TRANS-ACONITATE 2-METHYLTRANSFERASE-RELATED"/>
    <property type="match status" value="1"/>
</dbReference>
<dbReference type="Gene3D" id="3.40.50.150">
    <property type="entry name" value="Vaccinia Virus protein VP39"/>
    <property type="match status" value="1"/>
</dbReference>
<dbReference type="RefSeq" id="WP_091985149.1">
    <property type="nucleotide sequence ID" value="NZ_FOLO01000022.1"/>
</dbReference>
<dbReference type="InterPro" id="IPR029063">
    <property type="entry name" value="SAM-dependent_MTases_sf"/>
</dbReference>
<dbReference type="Pfam" id="PF13489">
    <property type="entry name" value="Methyltransf_23"/>
    <property type="match status" value="1"/>
</dbReference>
<evidence type="ECO:0000313" key="2">
    <source>
        <dbReference type="Proteomes" id="UP000198862"/>
    </source>
</evidence>
<dbReference type="STRING" id="1123010.SAMN02745724_02849"/>
<keyword evidence="2" id="KW-1185">Reference proteome</keyword>
<proteinExistence type="predicted"/>
<name>A0A1I1MXI1_9GAMM</name>
<reference evidence="1 2" key="1">
    <citation type="submission" date="2016-10" db="EMBL/GenBank/DDBJ databases">
        <authorList>
            <person name="de Groot N.N."/>
        </authorList>
    </citation>
    <scope>NUCLEOTIDE SEQUENCE [LARGE SCALE GENOMIC DNA]</scope>
    <source>
        <strain evidence="1 2">DSM 6059</strain>
    </source>
</reference>
<keyword evidence="1" id="KW-0489">Methyltransferase</keyword>
<dbReference type="AlphaFoldDB" id="A0A1I1MXI1"/>
<dbReference type="Proteomes" id="UP000198862">
    <property type="component" value="Unassembled WGS sequence"/>
</dbReference>
<dbReference type="EMBL" id="FOLO01000022">
    <property type="protein sequence ID" value="SFC89816.1"/>
    <property type="molecule type" value="Genomic_DNA"/>
</dbReference>
<dbReference type="OrthoDB" id="5750352at2"/>
<protein>
    <submittedName>
        <fullName evidence="1">Methyltransferase domain-containing protein</fullName>
    </submittedName>
</protein>
<keyword evidence="1" id="KW-0808">Transferase</keyword>
<evidence type="ECO:0000313" key="1">
    <source>
        <dbReference type="EMBL" id="SFC89816.1"/>
    </source>
</evidence>
<dbReference type="CDD" id="cd02440">
    <property type="entry name" value="AdoMet_MTases"/>
    <property type="match status" value="1"/>
</dbReference>
<dbReference type="GO" id="GO:0032259">
    <property type="term" value="P:methylation"/>
    <property type="evidence" value="ECO:0007669"/>
    <property type="project" value="UniProtKB-KW"/>
</dbReference>
<dbReference type="GO" id="GO:0008168">
    <property type="term" value="F:methyltransferase activity"/>
    <property type="evidence" value="ECO:0007669"/>
    <property type="project" value="UniProtKB-KW"/>
</dbReference>
<accession>A0A1I1MXI1</accession>
<gene>
    <name evidence="1" type="ORF">SAMN02745724_02849</name>
</gene>
<organism evidence="1 2">
    <name type="scientific">Pseudoalteromonas denitrificans DSM 6059</name>
    <dbReference type="NCBI Taxonomy" id="1123010"/>
    <lineage>
        <taxon>Bacteria</taxon>
        <taxon>Pseudomonadati</taxon>
        <taxon>Pseudomonadota</taxon>
        <taxon>Gammaproteobacteria</taxon>
        <taxon>Alteromonadales</taxon>
        <taxon>Pseudoalteromonadaceae</taxon>
        <taxon>Pseudoalteromonas</taxon>
    </lineage>
</organism>